<protein>
    <submittedName>
        <fullName evidence="1">Uncharacterized protein</fullName>
    </submittedName>
</protein>
<organism evidence="1 3">
    <name type="scientific">Puccinia coronata f. sp. avenae</name>
    <dbReference type="NCBI Taxonomy" id="200324"/>
    <lineage>
        <taxon>Eukaryota</taxon>
        <taxon>Fungi</taxon>
        <taxon>Dikarya</taxon>
        <taxon>Basidiomycota</taxon>
        <taxon>Pucciniomycotina</taxon>
        <taxon>Pucciniomycetes</taxon>
        <taxon>Pucciniales</taxon>
        <taxon>Pucciniaceae</taxon>
        <taxon>Puccinia</taxon>
    </lineage>
</organism>
<feature type="non-terminal residue" evidence="1">
    <location>
        <position position="82"/>
    </location>
</feature>
<evidence type="ECO:0000313" key="3">
    <source>
        <dbReference type="Proteomes" id="UP000235388"/>
    </source>
</evidence>
<sequence length="82" mass="9186">MGLLASDSSSSGEPKTSALVINTDYLGKALHTQLQCILSRYFNTRSSGLLSEFYPVSTLCSLLYRFQKYFTLFLTGNVSRYL</sequence>
<name>A0A2N5U3J4_9BASI</name>
<evidence type="ECO:0000313" key="2">
    <source>
        <dbReference type="EMBL" id="PLW36786.1"/>
    </source>
</evidence>
<gene>
    <name evidence="1" type="ORF">PCANC_20474</name>
    <name evidence="2" type="ORF">PCASD_13231</name>
</gene>
<keyword evidence="3" id="KW-1185">Reference proteome</keyword>
<dbReference type="EMBL" id="PGCJ01000325">
    <property type="protein sequence ID" value="PLW32315.1"/>
    <property type="molecule type" value="Genomic_DNA"/>
</dbReference>
<evidence type="ECO:0000313" key="4">
    <source>
        <dbReference type="Proteomes" id="UP000235392"/>
    </source>
</evidence>
<dbReference type="AlphaFoldDB" id="A0A2N5U3J4"/>
<dbReference type="EMBL" id="PGCI01000154">
    <property type="protein sequence ID" value="PLW36786.1"/>
    <property type="molecule type" value="Genomic_DNA"/>
</dbReference>
<accession>A0A2N5U3J4</accession>
<dbReference type="Proteomes" id="UP000235388">
    <property type="component" value="Unassembled WGS sequence"/>
</dbReference>
<comment type="caution">
    <text evidence="1">The sequence shown here is derived from an EMBL/GenBank/DDBJ whole genome shotgun (WGS) entry which is preliminary data.</text>
</comment>
<evidence type="ECO:0000313" key="1">
    <source>
        <dbReference type="EMBL" id="PLW32315.1"/>
    </source>
</evidence>
<reference evidence="3 4" key="1">
    <citation type="submission" date="2017-11" db="EMBL/GenBank/DDBJ databases">
        <title>De novo assembly and phasing of dikaryotic genomes from two isolates of Puccinia coronata f. sp. avenae, the causal agent of oat crown rust.</title>
        <authorList>
            <person name="Miller M.E."/>
            <person name="Zhang Y."/>
            <person name="Omidvar V."/>
            <person name="Sperschneider J."/>
            <person name="Schwessinger B."/>
            <person name="Raley C."/>
            <person name="Palmer J.M."/>
            <person name="Garnica D."/>
            <person name="Upadhyaya N."/>
            <person name="Rathjen J."/>
            <person name="Taylor J.M."/>
            <person name="Park R.F."/>
            <person name="Dodds P.N."/>
            <person name="Hirsch C.D."/>
            <person name="Kianian S.F."/>
            <person name="Figueroa M."/>
        </authorList>
    </citation>
    <scope>NUCLEOTIDE SEQUENCE [LARGE SCALE GENOMIC DNA]</scope>
    <source>
        <strain evidence="1">12NC29</strain>
        <strain evidence="2">12SD80</strain>
    </source>
</reference>
<proteinExistence type="predicted"/>
<dbReference type="Proteomes" id="UP000235392">
    <property type="component" value="Unassembled WGS sequence"/>
</dbReference>